<evidence type="ECO:0000259" key="1">
    <source>
        <dbReference type="PROSITE" id="PS51832"/>
    </source>
</evidence>
<name>A0A1W9KRC0_9BURK</name>
<dbReference type="Pfam" id="PF11871">
    <property type="entry name" value="DUF3391"/>
    <property type="match status" value="1"/>
</dbReference>
<protein>
    <submittedName>
        <fullName evidence="2">Phosphohydrolase</fullName>
    </submittedName>
</protein>
<sequence>MEEAPSQVIDIDRLQPGMYIELELGWMAHPFPTGSFKITSERQIEIIRGLGRKQVRYVPAKSDPPPNQAVAPTQPVADEQAALVNDNTPAQRAAREQLQRKQRAEALSAQQRDLAMCERRFGQTVRQYKQALEQVHSKPQEVMTQCQTLVNGYVGEMLGASETAIRLLSDGMGDKVALHPVNISIISLLLGKQLGLDAPDMGDLGLAAFLHDIGKSELPERVRWLDDSFSAHELKAYQTHVAQGVMLGQRMGLPPGALLAIAQHHEMVDGSGFPARLKGDAMSLPAKILALVNRYENLCNPSRPSAAVTPHEALALIFAQFKSRFDATVLGGFIRMMGVYPPGSVVQLADERYAMVVSVNSSRPLKPRIIVFDTRVPKHEALILDLEAAPELSIKRSLKPASLPRAAMDYLSPRQRICYFFERSMDAPLPEVAP</sequence>
<evidence type="ECO:0000313" key="2">
    <source>
        <dbReference type="EMBL" id="OQW86882.1"/>
    </source>
</evidence>
<dbReference type="Gene3D" id="1.10.3210.10">
    <property type="entry name" value="Hypothetical protein af1432"/>
    <property type="match status" value="1"/>
</dbReference>
<dbReference type="InterPro" id="IPR052020">
    <property type="entry name" value="Cyclic_di-GMP/3'3'-cGAMP_PDE"/>
</dbReference>
<dbReference type="PANTHER" id="PTHR45228">
    <property type="entry name" value="CYCLIC DI-GMP PHOSPHODIESTERASE TM_0186-RELATED"/>
    <property type="match status" value="1"/>
</dbReference>
<dbReference type="InterPro" id="IPR037522">
    <property type="entry name" value="HD_GYP_dom"/>
</dbReference>
<dbReference type="CDD" id="cd00077">
    <property type="entry name" value="HDc"/>
    <property type="match status" value="1"/>
</dbReference>
<feature type="domain" description="HD-GYP" evidence="1">
    <location>
        <begin position="154"/>
        <end position="349"/>
    </location>
</feature>
<dbReference type="InterPro" id="IPR021812">
    <property type="entry name" value="DUF3391"/>
</dbReference>
<dbReference type="SUPFAM" id="SSF109604">
    <property type="entry name" value="HD-domain/PDEase-like"/>
    <property type="match status" value="1"/>
</dbReference>
<accession>A0A1W9KRC0</accession>
<dbReference type="InterPro" id="IPR003607">
    <property type="entry name" value="HD/PDEase_dom"/>
</dbReference>
<proteinExistence type="predicted"/>
<comment type="caution">
    <text evidence="2">The sequence shown here is derived from an EMBL/GenBank/DDBJ whole genome shotgun (WGS) entry which is preliminary data.</text>
</comment>
<dbReference type="SMART" id="SM00471">
    <property type="entry name" value="HDc"/>
    <property type="match status" value="1"/>
</dbReference>
<dbReference type="PANTHER" id="PTHR45228:SF4">
    <property type="entry name" value="LIPOPROTEIN"/>
    <property type="match status" value="1"/>
</dbReference>
<evidence type="ECO:0000313" key="3">
    <source>
        <dbReference type="Proteomes" id="UP000192505"/>
    </source>
</evidence>
<organism evidence="2 3">
    <name type="scientific">Rhodoferax ferrireducens</name>
    <dbReference type="NCBI Taxonomy" id="192843"/>
    <lineage>
        <taxon>Bacteria</taxon>
        <taxon>Pseudomonadati</taxon>
        <taxon>Pseudomonadota</taxon>
        <taxon>Betaproteobacteria</taxon>
        <taxon>Burkholderiales</taxon>
        <taxon>Comamonadaceae</taxon>
        <taxon>Rhodoferax</taxon>
    </lineage>
</organism>
<reference evidence="2 3" key="1">
    <citation type="submission" date="2017-01" db="EMBL/GenBank/DDBJ databases">
        <title>Novel large sulfur bacteria in the metagenomes of groundwater-fed chemosynthetic microbial mats in the Lake Huron basin.</title>
        <authorList>
            <person name="Sharrar A.M."/>
            <person name="Flood B.E."/>
            <person name="Bailey J.V."/>
            <person name="Jones D.S."/>
            <person name="Biddanda B."/>
            <person name="Ruberg S.A."/>
            <person name="Marcus D.N."/>
            <person name="Dick G.J."/>
        </authorList>
    </citation>
    <scope>NUCLEOTIDE SEQUENCE [LARGE SCALE GENOMIC DNA]</scope>
    <source>
        <strain evidence="2">A7</strain>
    </source>
</reference>
<dbReference type="AlphaFoldDB" id="A0A1W9KRC0"/>
<dbReference type="EMBL" id="MTEI01000012">
    <property type="protein sequence ID" value="OQW86882.1"/>
    <property type="molecule type" value="Genomic_DNA"/>
</dbReference>
<gene>
    <name evidence="2" type="ORF">BWK72_15325</name>
</gene>
<dbReference type="Proteomes" id="UP000192505">
    <property type="component" value="Unassembled WGS sequence"/>
</dbReference>
<dbReference type="Pfam" id="PF13487">
    <property type="entry name" value="HD_5"/>
    <property type="match status" value="1"/>
</dbReference>
<dbReference type="GO" id="GO:0008081">
    <property type="term" value="F:phosphoric diester hydrolase activity"/>
    <property type="evidence" value="ECO:0007669"/>
    <property type="project" value="UniProtKB-ARBA"/>
</dbReference>
<keyword evidence="2" id="KW-0378">Hydrolase</keyword>
<dbReference type="PROSITE" id="PS51832">
    <property type="entry name" value="HD_GYP"/>
    <property type="match status" value="1"/>
</dbReference>